<feature type="domain" description="OmpA-like" evidence="1">
    <location>
        <begin position="1"/>
        <end position="38"/>
    </location>
</feature>
<evidence type="ECO:0000259" key="1">
    <source>
        <dbReference type="PROSITE" id="PS51123"/>
    </source>
</evidence>
<protein>
    <recommendedName>
        <fullName evidence="1">OmpA-like domain-containing protein</fullName>
    </recommendedName>
</protein>
<proteinExistence type="predicted"/>
<dbReference type="InterPro" id="IPR006665">
    <property type="entry name" value="OmpA-like"/>
</dbReference>
<sequence length="45" mass="5181">YGEFRPVIPISSIGKNAVDIRNARAKNRRVEIYMDAFIKKNTLTN</sequence>
<dbReference type="AlphaFoldDB" id="A0A382X805"/>
<organism evidence="2">
    <name type="scientific">marine metagenome</name>
    <dbReference type="NCBI Taxonomy" id="408172"/>
    <lineage>
        <taxon>unclassified sequences</taxon>
        <taxon>metagenomes</taxon>
        <taxon>ecological metagenomes</taxon>
    </lineage>
</organism>
<evidence type="ECO:0000313" key="2">
    <source>
        <dbReference type="EMBL" id="SVD66478.1"/>
    </source>
</evidence>
<dbReference type="EMBL" id="UINC01165211">
    <property type="protein sequence ID" value="SVD66478.1"/>
    <property type="molecule type" value="Genomic_DNA"/>
</dbReference>
<feature type="non-terminal residue" evidence="2">
    <location>
        <position position="1"/>
    </location>
</feature>
<gene>
    <name evidence="2" type="ORF">METZ01_LOCUS419332</name>
</gene>
<accession>A0A382X805</accession>
<reference evidence="2" key="1">
    <citation type="submission" date="2018-05" db="EMBL/GenBank/DDBJ databases">
        <authorList>
            <person name="Lanie J.A."/>
            <person name="Ng W.-L."/>
            <person name="Kazmierczak K.M."/>
            <person name="Andrzejewski T.M."/>
            <person name="Davidsen T.M."/>
            <person name="Wayne K.J."/>
            <person name="Tettelin H."/>
            <person name="Glass J.I."/>
            <person name="Rusch D."/>
            <person name="Podicherti R."/>
            <person name="Tsui H.-C.T."/>
            <person name="Winkler M.E."/>
        </authorList>
    </citation>
    <scope>NUCLEOTIDE SEQUENCE</scope>
</reference>
<dbReference type="PROSITE" id="PS51123">
    <property type="entry name" value="OMPA_2"/>
    <property type="match status" value="1"/>
</dbReference>
<name>A0A382X805_9ZZZZ</name>